<dbReference type="AlphaFoldDB" id="A0A1X4XVX9"/>
<dbReference type="CDD" id="cd02062">
    <property type="entry name" value="Nitro_FMN_reductase"/>
    <property type="match status" value="1"/>
</dbReference>
<organism evidence="4 5">
    <name type="scientific">Desulfurella amilsii</name>
    <dbReference type="NCBI Taxonomy" id="1562698"/>
    <lineage>
        <taxon>Bacteria</taxon>
        <taxon>Pseudomonadati</taxon>
        <taxon>Campylobacterota</taxon>
        <taxon>Desulfurellia</taxon>
        <taxon>Desulfurellales</taxon>
        <taxon>Desulfurellaceae</taxon>
        <taxon>Desulfurella</taxon>
    </lineage>
</organism>
<accession>A0A1X4XVX9</accession>
<dbReference type="InterPro" id="IPR023312">
    <property type="entry name" value="Put_nitroreductase_C_bac"/>
</dbReference>
<proteinExistence type="inferred from homology"/>
<protein>
    <submittedName>
        <fullName evidence="4">Nitroreductase family protein</fullName>
    </submittedName>
</protein>
<dbReference type="Gene3D" id="2.20.180.10">
    <property type="entry name" value="putative fmn-dependent nitroreductase like domains"/>
    <property type="match status" value="1"/>
</dbReference>
<feature type="domain" description="Nitroreductase" evidence="3">
    <location>
        <begin position="6"/>
        <end position="151"/>
    </location>
</feature>
<evidence type="ECO:0000259" key="3">
    <source>
        <dbReference type="Pfam" id="PF00881"/>
    </source>
</evidence>
<dbReference type="RefSeq" id="WP_086033926.1">
    <property type="nucleotide sequence ID" value="NZ_MDSU01000018.1"/>
</dbReference>
<name>A0A1X4XVX9_9BACT</name>
<keyword evidence="2" id="KW-0560">Oxidoreductase</keyword>
<dbReference type="Proteomes" id="UP000194141">
    <property type="component" value="Unassembled WGS sequence"/>
</dbReference>
<evidence type="ECO:0000256" key="1">
    <source>
        <dbReference type="ARBA" id="ARBA00007118"/>
    </source>
</evidence>
<dbReference type="Gene3D" id="3.40.109.10">
    <property type="entry name" value="NADH Oxidase"/>
    <property type="match status" value="1"/>
</dbReference>
<dbReference type="InterPro" id="IPR029479">
    <property type="entry name" value="Nitroreductase"/>
</dbReference>
<dbReference type="EMBL" id="MDSU01000018">
    <property type="protein sequence ID" value="OSS41691.1"/>
    <property type="molecule type" value="Genomic_DNA"/>
</dbReference>
<dbReference type="SUPFAM" id="SSF55469">
    <property type="entry name" value="FMN-dependent nitroreductase-like"/>
    <property type="match status" value="1"/>
</dbReference>
<gene>
    <name evidence="4" type="ORF">DESAMIL20_1244</name>
</gene>
<dbReference type="InterPro" id="IPR000415">
    <property type="entry name" value="Nitroreductase-like"/>
</dbReference>
<dbReference type="Pfam" id="PF00881">
    <property type="entry name" value="Nitroreductase"/>
    <property type="match status" value="1"/>
</dbReference>
<dbReference type="OrthoDB" id="9804207at2"/>
<comment type="similarity">
    <text evidence="1">Belongs to the nitroreductase family.</text>
</comment>
<dbReference type="GO" id="GO:0016491">
    <property type="term" value="F:oxidoreductase activity"/>
    <property type="evidence" value="ECO:0007669"/>
    <property type="project" value="UniProtKB-KW"/>
</dbReference>
<comment type="caution">
    <text evidence="4">The sequence shown here is derived from an EMBL/GenBank/DDBJ whole genome shotgun (WGS) entry which is preliminary data.</text>
</comment>
<reference evidence="4 5" key="1">
    <citation type="journal article" date="2017" name="Front. Microbiol.">
        <title>Genome Sequence of Desulfurella amilsii Strain TR1 and Comparative Genomics of Desulfurellaceae Family.</title>
        <authorList>
            <person name="Florentino A.P."/>
            <person name="Stams A.J."/>
            <person name="Sanchez-Andrea I."/>
        </authorList>
    </citation>
    <scope>NUCLEOTIDE SEQUENCE [LARGE SCALE GENOMIC DNA]</scope>
    <source>
        <strain evidence="4 5">TR1</strain>
    </source>
</reference>
<keyword evidence="5" id="KW-1185">Reference proteome</keyword>
<dbReference type="PANTHER" id="PTHR43673">
    <property type="entry name" value="NAD(P)H NITROREDUCTASE YDGI-RELATED"/>
    <property type="match status" value="1"/>
</dbReference>
<evidence type="ECO:0000313" key="4">
    <source>
        <dbReference type="EMBL" id="OSS41691.1"/>
    </source>
</evidence>
<dbReference type="STRING" id="1562698.DESAMIL20_1244"/>
<sequence>MLDELIKKNRSYRRFTQVKIDCYTINKILEVLRFIPSARNAQPLKYIASCNAQKNEQIFNTLKWAGYLTDWDGPKEGERPSAYIIILQDKNISRDNYVLTDAGIALQTILLKSVEMGLGGCTIAAIDKPKLASILNIGENLGILYVVAIGKPAETIEIIDATDDIKYYRKNDIHYVPKRSLSELIYSVIE</sequence>
<dbReference type="PANTHER" id="PTHR43673:SF10">
    <property type="entry name" value="NADH DEHYDROGENASE_NAD(P)H NITROREDUCTASE XCC3605-RELATED"/>
    <property type="match status" value="1"/>
</dbReference>
<evidence type="ECO:0000313" key="5">
    <source>
        <dbReference type="Proteomes" id="UP000194141"/>
    </source>
</evidence>
<evidence type="ECO:0000256" key="2">
    <source>
        <dbReference type="ARBA" id="ARBA00023002"/>
    </source>
</evidence>